<comment type="caution">
    <text evidence="11">The sequence shown here is derived from an EMBL/GenBank/DDBJ whole genome shotgun (WGS) entry which is preliminary data.</text>
</comment>
<comment type="subcellular location">
    <subcellularLocation>
        <location evidence="1">Membrane</location>
        <topology evidence="1">Single-pass type I membrane protein</topology>
    </subcellularLocation>
</comment>
<keyword evidence="2" id="KW-0433">Leucine-rich repeat</keyword>
<evidence type="ECO:0000256" key="7">
    <source>
        <dbReference type="ARBA" id="ARBA00023136"/>
    </source>
</evidence>
<evidence type="ECO:0000256" key="10">
    <source>
        <dbReference type="SAM" id="Phobius"/>
    </source>
</evidence>
<gene>
    <name evidence="11" type="ORF">ERUC_LOCUS41600</name>
</gene>
<dbReference type="InterPro" id="IPR032675">
    <property type="entry name" value="LRR_dom_sf"/>
</dbReference>
<keyword evidence="3 10" id="KW-0812">Transmembrane</keyword>
<dbReference type="GO" id="GO:0016020">
    <property type="term" value="C:membrane"/>
    <property type="evidence" value="ECO:0007669"/>
    <property type="project" value="UniProtKB-SubCell"/>
</dbReference>
<evidence type="ECO:0000256" key="2">
    <source>
        <dbReference type="ARBA" id="ARBA00022614"/>
    </source>
</evidence>
<organism evidence="11 12">
    <name type="scientific">Eruca vesicaria subsp. sativa</name>
    <name type="common">Garden rocket</name>
    <name type="synonym">Eruca sativa</name>
    <dbReference type="NCBI Taxonomy" id="29727"/>
    <lineage>
        <taxon>Eukaryota</taxon>
        <taxon>Viridiplantae</taxon>
        <taxon>Streptophyta</taxon>
        <taxon>Embryophyta</taxon>
        <taxon>Tracheophyta</taxon>
        <taxon>Spermatophyta</taxon>
        <taxon>Magnoliopsida</taxon>
        <taxon>eudicotyledons</taxon>
        <taxon>Gunneridae</taxon>
        <taxon>Pentapetalae</taxon>
        <taxon>rosids</taxon>
        <taxon>malvids</taxon>
        <taxon>Brassicales</taxon>
        <taxon>Brassicaceae</taxon>
        <taxon>Brassiceae</taxon>
        <taxon>Eruca</taxon>
    </lineage>
</organism>
<keyword evidence="9" id="KW-0325">Glycoprotein</keyword>
<evidence type="ECO:0000256" key="3">
    <source>
        <dbReference type="ARBA" id="ARBA00022692"/>
    </source>
</evidence>
<dbReference type="Proteomes" id="UP001642260">
    <property type="component" value="Unassembled WGS sequence"/>
</dbReference>
<keyword evidence="6 10" id="KW-1133">Transmembrane helix</keyword>
<evidence type="ECO:0000256" key="5">
    <source>
        <dbReference type="ARBA" id="ARBA00022737"/>
    </source>
</evidence>
<dbReference type="SUPFAM" id="SSF52058">
    <property type="entry name" value="L domain-like"/>
    <property type="match status" value="1"/>
</dbReference>
<keyword evidence="4" id="KW-0732">Signal</keyword>
<name>A0ABC8M096_ERUVS</name>
<evidence type="ECO:0000313" key="11">
    <source>
        <dbReference type="EMBL" id="CAH8389117.1"/>
    </source>
</evidence>
<feature type="transmembrane region" description="Helical" evidence="10">
    <location>
        <begin position="103"/>
        <end position="127"/>
    </location>
</feature>
<reference evidence="11 12" key="1">
    <citation type="submission" date="2022-03" db="EMBL/GenBank/DDBJ databases">
        <authorList>
            <person name="Macdonald S."/>
            <person name="Ahmed S."/>
            <person name="Newling K."/>
        </authorList>
    </citation>
    <scope>NUCLEOTIDE SEQUENCE [LARGE SCALE GENOMIC DNA]</scope>
</reference>
<dbReference type="PANTHER" id="PTHR27000:SF14">
    <property type="entry name" value="F12K21.25"/>
    <property type="match status" value="1"/>
</dbReference>
<dbReference type="InterPro" id="IPR001611">
    <property type="entry name" value="Leu-rich_rpt"/>
</dbReference>
<sequence>MPPNLQISLNLSTNLFDGPIPSTFSQLDRLEVLDLSNNKFSGEIPDSLTNLISLRQLILSNNQLIGNTPKFTHNVSIDVTGNSGITVDDRVFIQTRPSGESKLVLIVTLVAIGIISLVAVIIIVIMLKLSRRLKGVNIMQVDPDDEEDSTVLPEVNHGKLLTSNALHKSNINFAKAVEAVAHPENALF</sequence>
<dbReference type="AlphaFoldDB" id="A0ABC8M096"/>
<evidence type="ECO:0000256" key="6">
    <source>
        <dbReference type="ARBA" id="ARBA00022989"/>
    </source>
</evidence>
<keyword evidence="12" id="KW-1185">Reference proteome</keyword>
<accession>A0ABC8M096</accession>
<evidence type="ECO:0000313" key="12">
    <source>
        <dbReference type="Proteomes" id="UP001642260"/>
    </source>
</evidence>
<evidence type="ECO:0000256" key="8">
    <source>
        <dbReference type="ARBA" id="ARBA00023170"/>
    </source>
</evidence>
<evidence type="ECO:0000256" key="4">
    <source>
        <dbReference type="ARBA" id="ARBA00022729"/>
    </source>
</evidence>
<dbReference type="Pfam" id="PF13855">
    <property type="entry name" value="LRR_8"/>
    <property type="match status" value="1"/>
</dbReference>
<protein>
    <submittedName>
        <fullName evidence="11">Uncharacterized protein</fullName>
    </submittedName>
</protein>
<dbReference type="PRINTS" id="PR00019">
    <property type="entry name" value="LEURICHRPT"/>
</dbReference>
<dbReference type="Gene3D" id="3.80.10.10">
    <property type="entry name" value="Ribonuclease Inhibitor"/>
    <property type="match status" value="1"/>
</dbReference>
<keyword evidence="5" id="KW-0677">Repeat</keyword>
<dbReference type="EMBL" id="CAKOAT010819598">
    <property type="protein sequence ID" value="CAH8389117.1"/>
    <property type="molecule type" value="Genomic_DNA"/>
</dbReference>
<dbReference type="FunFam" id="3.80.10.10:FF:001192">
    <property type="entry name" value="Putative leucine-rich repeat receptor-like protein kinase family protein"/>
    <property type="match status" value="1"/>
</dbReference>
<dbReference type="PANTHER" id="PTHR27000">
    <property type="entry name" value="LEUCINE-RICH REPEAT RECEPTOR-LIKE PROTEIN KINASE FAMILY PROTEIN-RELATED"/>
    <property type="match status" value="1"/>
</dbReference>
<keyword evidence="8" id="KW-0675">Receptor</keyword>
<evidence type="ECO:0000256" key="9">
    <source>
        <dbReference type="ARBA" id="ARBA00023180"/>
    </source>
</evidence>
<proteinExistence type="predicted"/>
<evidence type="ECO:0000256" key="1">
    <source>
        <dbReference type="ARBA" id="ARBA00004479"/>
    </source>
</evidence>
<keyword evidence="7 10" id="KW-0472">Membrane</keyword>